<sequence>MSVMMLDRSRTVQLLGFQHRCRHDDDDDDDDEEEEDSIPRLQSYRITSIVLEAYITDEKIYCLDARATISLLRILVNVGKTVSGRNLFSEIGQKNGRTCRLFQTPSWLLREKLALLSASPDSILFVSSRTHKVYAFLSVKISLPFISLFRSFYQIRIDLGITLRHLWTSEAGKPTLHQEITRGQFRQWLRVANQLRDTLEEKGPAPPCF</sequence>
<keyword evidence="2" id="KW-1185">Reference proteome</keyword>
<accession>A0A834UE12</accession>
<dbReference type="EMBL" id="JACSDY010000002">
    <property type="protein sequence ID" value="KAF7434273.1"/>
    <property type="molecule type" value="Genomic_DNA"/>
</dbReference>
<reference evidence="1" key="1">
    <citation type="journal article" date="2020" name="G3 (Bethesda)">
        <title>High-Quality Assemblies for Three Invasive Social Wasps from the &lt;i&gt;Vespula&lt;/i&gt; Genus.</title>
        <authorList>
            <person name="Harrop T.W.R."/>
            <person name="Guhlin J."/>
            <person name="McLaughlin G.M."/>
            <person name="Permina E."/>
            <person name="Stockwell P."/>
            <person name="Gilligan J."/>
            <person name="Le Lec M.F."/>
            <person name="Gruber M.A.M."/>
            <person name="Quinn O."/>
            <person name="Lovegrove M."/>
            <person name="Duncan E.J."/>
            <person name="Remnant E.J."/>
            <person name="Van Eeckhoven J."/>
            <person name="Graham B."/>
            <person name="Knapp R.A."/>
            <person name="Langford K.W."/>
            <person name="Kronenberg Z."/>
            <person name="Press M.O."/>
            <person name="Eacker S.M."/>
            <person name="Wilson-Rankin E.E."/>
            <person name="Purcell J."/>
            <person name="Lester P.J."/>
            <person name="Dearden P.K."/>
        </authorList>
    </citation>
    <scope>NUCLEOTIDE SEQUENCE</scope>
    <source>
        <strain evidence="1">Volc-1</strain>
    </source>
</reference>
<comment type="caution">
    <text evidence="1">The sequence shown here is derived from an EMBL/GenBank/DDBJ whole genome shotgun (WGS) entry which is preliminary data.</text>
</comment>
<name>A0A834UE12_VESPE</name>
<protein>
    <submittedName>
        <fullName evidence="1">Uncharacterized protein</fullName>
    </submittedName>
</protein>
<evidence type="ECO:0000313" key="2">
    <source>
        <dbReference type="Proteomes" id="UP000600918"/>
    </source>
</evidence>
<dbReference type="AlphaFoldDB" id="A0A834UE12"/>
<evidence type="ECO:0000313" key="1">
    <source>
        <dbReference type="EMBL" id="KAF7434273.1"/>
    </source>
</evidence>
<organism evidence="1 2">
    <name type="scientific">Vespula pensylvanica</name>
    <name type="common">Western yellow jacket</name>
    <name type="synonym">Wasp</name>
    <dbReference type="NCBI Taxonomy" id="30213"/>
    <lineage>
        <taxon>Eukaryota</taxon>
        <taxon>Metazoa</taxon>
        <taxon>Ecdysozoa</taxon>
        <taxon>Arthropoda</taxon>
        <taxon>Hexapoda</taxon>
        <taxon>Insecta</taxon>
        <taxon>Pterygota</taxon>
        <taxon>Neoptera</taxon>
        <taxon>Endopterygota</taxon>
        <taxon>Hymenoptera</taxon>
        <taxon>Apocrita</taxon>
        <taxon>Aculeata</taxon>
        <taxon>Vespoidea</taxon>
        <taxon>Vespidae</taxon>
        <taxon>Vespinae</taxon>
        <taxon>Vespula</taxon>
    </lineage>
</organism>
<gene>
    <name evidence="1" type="ORF">H0235_002464</name>
</gene>
<proteinExistence type="predicted"/>
<dbReference type="Proteomes" id="UP000600918">
    <property type="component" value="Unassembled WGS sequence"/>
</dbReference>